<dbReference type="EMBL" id="CP114040">
    <property type="protein sequence ID" value="WAS99169.1"/>
    <property type="molecule type" value="Genomic_DNA"/>
</dbReference>
<evidence type="ECO:0008006" key="3">
    <source>
        <dbReference type="Google" id="ProtNLM"/>
    </source>
</evidence>
<evidence type="ECO:0000313" key="2">
    <source>
        <dbReference type="Proteomes" id="UP001164459"/>
    </source>
</evidence>
<protein>
    <recommendedName>
        <fullName evidence="3">Lipoprotein</fullName>
    </recommendedName>
</protein>
<reference evidence="1" key="1">
    <citation type="submission" date="2022-11" db="EMBL/GenBank/DDBJ databases">
        <title>Minimal conservation of predation-associated metabolite biosynthetic gene clusters underscores biosynthetic potential of Myxococcota including descriptions for ten novel species: Archangium lansinium sp. nov., Myxococcus landrumus sp. nov., Nannocystis bai.</title>
        <authorList>
            <person name="Ahearne A."/>
            <person name="Stevens C."/>
            <person name="Dowd S."/>
        </authorList>
    </citation>
    <scope>NUCLEOTIDE SEQUENCE</scope>
    <source>
        <strain evidence="1">Fl3</strain>
    </source>
</reference>
<evidence type="ECO:0000313" key="1">
    <source>
        <dbReference type="EMBL" id="WAS99169.1"/>
    </source>
</evidence>
<keyword evidence="2" id="KW-1185">Reference proteome</keyword>
<name>A0ABY7HJQ4_9BACT</name>
<organism evidence="1 2">
    <name type="scientific">Nannocystis punicea</name>
    <dbReference type="NCBI Taxonomy" id="2995304"/>
    <lineage>
        <taxon>Bacteria</taxon>
        <taxon>Pseudomonadati</taxon>
        <taxon>Myxococcota</taxon>
        <taxon>Polyangia</taxon>
        <taxon>Nannocystales</taxon>
        <taxon>Nannocystaceae</taxon>
        <taxon>Nannocystis</taxon>
    </lineage>
</organism>
<dbReference type="Proteomes" id="UP001164459">
    <property type="component" value="Chromosome"/>
</dbReference>
<gene>
    <name evidence="1" type="ORF">O0S08_23830</name>
</gene>
<dbReference type="RefSeq" id="WP_269041530.1">
    <property type="nucleotide sequence ID" value="NZ_CP114040.1"/>
</dbReference>
<dbReference type="PROSITE" id="PS51257">
    <property type="entry name" value="PROKAR_LIPOPROTEIN"/>
    <property type="match status" value="1"/>
</dbReference>
<proteinExistence type="predicted"/>
<sequence length="288" mass="31627">MNRTTLLLLSGLLACSGCSIFQKLVTKNHEEKYDELEKAGDYEALAAKCAENKSKACEAKTRVGERRLAASTCDELKGNLDKYYSNHQATKESDLVLVRKFAECGQAAVMFGQDLRIRWLDDSMVTLDKEGVDLFGQFVGFIGAGDKAYEGESGVQQANRMARWLVAVNDASRCPTLDAAMPKVAPEARGEFVWFYYEAGCGAQAVPHAQKALLAEQYGFRIQACDVLGKYGDASALEALNTLAETDPYKAEREVRTSSGMVAIEVYYPVRERCQAATGQLRLRKAAG</sequence>
<accession>A0ABY7HJQ4</accession>